<dbReference type="AlphaFoldDB" id="A0A840D4G0"/>
<dbReference type="RefSeq" id="WP_044162822.1">
    <property type="nucleotide sequence ID" value="NZ_JACIER010000003.1"/>
</dbReference>
<dbReference type="Proteomes" id="UP000560658">
    <property type="component" value="Unassembled WGS sequence"/>
</dbReference>
<name>A0A840D4G0_9BACE</name>
<feature type="compositionally biased region" description="Basic and acidic residues" evidence="1">
    <location>
        <begin position="289"/>
        <end position="341"/>
    </location>
</feature>
<evidence type="ECO:0000256" key="1">
    <source>
        <dbReference type="SAM" id="MobiDB-lite"/>
    </source>
</evidence>
<feature type="compositionally biased region" description="Low complexity" evidence="1">
    <location>
        <begin position="343"/>
        <end position="355"/>
    </location>
</feature>
<evidence type="ECO:0000259" key="2">
    <source>
        <dbReference type="Pfam" id="PF14129"/>
    </source>
</evidence>
<dbReference type="PROSITE" id="PS51257">
    <property type="entry name" value="PROKAR_LIPOPROTEIN"/>
    <property type="match status" value="1"/>
</dbReference>
<comment type="caution">
    <text evidence="3">The sequence shown here is derived from an EMBL/GenBank/DDBJ whole genome shotgun (WGS) entry which is preliminary data.</text>
</comment>
<keyword evidence="4" id="KW-1185">Reference proteome</keyword>
<organism evidence="3 4">
    <name type="scientific">Bacteroides reticulotermitis</name>
    <dbReference type="NCBI Taxonomy" id="1133319"/>
    <lineage>
        <taxon>Bacteria</taxon>
        <taxon>Pseudomonadati</taxon>
        <taxon>Bacteroidota</taxon>
        <taxon>Bacteroidia</taxon>
        <taxon>Bacteroidales</taxon>
        <taxon>Bacteroidaceae</taxon>
        <taxon>Bacteroides</taxon>
    </lineage>
</organism>
<gene>
    <name evidence="3" type="ORF">GGR06_000960</name>
</gene>
<feature type="domain" description="DUF4296" evidence="2">
    <location>
        <begin position="27"/>
        <end position="109"/>
    </location>
</feature>
<evidence type="ECO:0000313" key="3">
    <source>
        <dbReference type="EMBL" id="MBB4043193.1"/>
    </source>
</evidence>
<feature type="region of interest" description="Disordered" evidence="1">
    <location>
        <begin position="273"/>
        <end position="355"/>
    </location>
</feature>
<dbReference type="InterPro" id="IPR025381">
    <property type="entry name" value="DUF4296"/>
</dbReference>
<dbReference type="EMBL" id="JACIER010000003">
    <property type="protein sequence ID" value="MBB4043193.1"/>
    <property type="molecule type" value="Genomic_DNA"/>
</dbReference>
<accession>A0A840D4G0</accession>
<proteinExistence type="predicted"/>
<evidence type="ECO:0000313" key="4">
    <source>
        <dbReference type="Proteomes" id="UP000560658"/>
    </source>
</evidence>
<sequence length="355" mass="41773">MKNNFRFHLCCISMLVFVAIGCQVKRPNDVIPESKMENLLYDYHLAKAMGDNLSYSENYKKALYMEAVFNKYGTTEAAFDSSMVWYARNTEILSKIYEKVNKRLKIQRDEINHLIALRDKKPKMSAPGDSIDVWAWQRVLRLAGEMADKQYAFVLPADTNFKDRDTLVWKVRYHFLNPVPDSSRTTVMAMQIIYEKDTINRVEKVKGSGTRQIRLYADTLGMMKEIRGFIYYSAGERKGIMLADKLELTRYHCSDSLSVSARDSLNKERALRADSLKNKQAKPTSDSLKQIDDKDQDHIRLTPEEMNRRRSGERPMKRQEQVETEEHILQERIEQRRERQLNQRRNQSNRRQNPR</sequence>
<protein>
    <recommendedName>
        <fullName evidence="2">DUF4296 domain-containing protein</fullName>
    </recommendedName>
</protein>
<reference evidence="3" key="1">
    <citation type="submission" date="2020-08" db="EMBL/GenBank/DDBJ databases">
        <title>Genomic Encyclopedia of Type Strains, Phase IV (KMG-IV): sequencing the most valuable type-strain genomes for metagenomic binning, comparative biology and taxonomic classification.</title>
        <authorList>
            <person name="Goeker M."/>
        </authorList>
    </citation>
    <scope>NUCLEOTIDE SEQUENCE [LARGE SCALE GENOMIC DNA]</scope>
    <source>
        <strain evidence="3">DSM 105720</strain>
    </source>
</reference>
<dbReference type="Pfam" id="PF14129">
    <property type="entry name" value="DUF4296"/>
    <property type="match status" value="1"/>
</dbReference>